<sequence>MLPQQLVAAFELLGILGPSLPIFPPETFGLVLPAGGSQPSSRLVERQLDGACQGLFIAPRVTETKPNGRLLVMPPEAGLLRGLWDGARMSQMASWIVPFFTPLHGAF</sequence>
<comment type="caution">
    <text evidence="1">The sequence shown here is derived from an EMBL/GenBank/DDBJ whole genome shotgun (WGS) entry which is preliminary data.</text>
</comment>
<evidence type="ECO:0000313" key="2">
    <source>
        <dbReference type="Proteomes" id="UP000827986"/>
    </source>
</evidence>
<dbReference type="Proteomes" id="UP000827986">
    <property type="component" value="Unassembled WGS sequence"/>
</dbReference>
<dbReference type="AlphaFoldDB" id="A0A9D3XUP9"/>
<gene>
    <name evidence="1" type="ORF">KIL84_018394</name>
</gene>
<organism evidence="1 2">
    <name type="scientific">Mauremys mutica</name>
    <name type="common">yellowpond turtle</name>
    <dbReference type="NCBI Taxonomy" id="74926"/>
    <lineage>
        <taxon>Eukaryota</taxon>
        <taxon>Metazoa</taxon>
        <taxon>Chordata</taxon>
        <taxon>Craniata</taxon>
        <taxon>Vertebrata</taxon>
        <taxon>Euteleostomi</taxon>
        <taxon>Archelosauria</taxon>
        <taxon>Testudinata</taxon>
        <taxon>Testudines</taxon>
        <taxon>Cryptodira</taxon>
        <taxon>Durocryptodira</taxon>
        <taxon>Testudinoidea</taxon>
        <taxon>Geoemydidae</taxon>
        <taxon>Geoemydinae</taxon>
        <taxon>Mauremys</taxon>
    </lineage>
</organism>
<proteinExistence type="predicted"/>
<name>A0A9D3XUP9_9SAUR</name>
<protein>
    <submittedName>
        <fullName evidence="1">Uncharacterized protein</fullName>
    </submittedName>
</protein>
<accession>A0A9D3XUP9</accession>
<dbReference type="EMBL" id="JAHDVG010000463">
    <property type="protein sequence ID" value="KAH1185645.1"/>
    <property type="molecule type" value="Genomic_DNA"/>
</dbReference>
<reference evidence="1" key="1">
    <citation type="submission" date="2021-09" db="EMBL/GenBank/DDBJ databases">
        <title>The genome of Mauremys mutica provides insights into the evolution of semi-aquatic lifestyle.</title>
        <authorList>
            <person name="Gong S."/>
            <person name="Gao Y."/>
        </authorList>
    </citation>
    <scope>NUCLEOTIDE SEQUENCE</scope>
    <source>
        <strain evidence="1">MM-2020</strain>
        <tissue evidence="1">Muscle</tissue>
    </source>
</reference>
<evidence type="ECO:0000313" key="1">
    <source>
        <dbReference type="EMBL" id="KAH1185645.1"/>
    </source>
</evidence>
<keyword evidence="2" id="KW-1185">Reference proteome</keyword>